<evidence type="ECO:0000313" key="4">
    <source>
        <dbReference type="Proteomes" id="UP000008810"/>
    </source>
</evidence>
<dbReference type="EMBL" id="CM000881">
    <property type="protein sequence ID" value="KQK03394.1"/>
    <property type="molecule type" value="Genomic_DNA"/>
</dbReference>
<accession>A0A0Q3QPK3</accession>
<organism evidence="2">
    <name type="scientific">Brachypodium distachyon</name>
    <name type="common">Purple false brome</name>
    <name type="synonym">Trachynia distachya</name>
    <dbReference type="NCBI Taxonomy" id="15368"/>
    <lineage>
        <taxon>Eukaryota</taxon>
        <taxon>Viridiplantae</taxon>
        <taxon>Streptophyta</taxon>
        <taxon>Embryophyta</taxon>
        <taxon>Tracheophyta</taxon>
        <taxon>Spermatophyta</taxon>
        <taxon>Magnoliopsida</taxon>
        <taxon>Liliopsida</taxon>
        <taxon>Poales</taxon>
        <taxon>Poaceae</taxon>
        <taxon>BOP clade</taxon>
        <taxon>Pooideae</taxon>
        <taxon>Stipodae</taxon>
        <taxon>Brachypodieae</taxon>
        <taxon>Brachypodium</taxon>
    </lineage>
</organism>
<evidence type="ECO:0000313" key="3">
    <source>
        <dbReference type="EnsemblPlants" id="KQK03394"/>
    </source>
</evidence>
<sequence length="66" mass="8010">MSKRHPTKRLDHASWCRRPTSVLHQRFLGNLTRIIVHMTHERRLSRHPDDEAAGERRLKHDRQHPF</sequence>
<reference evidence="3" key="3">
    <citation type="submission" date="2018-08" db="UniProtKB">
        <authorList>
            <consortium name="EnsemblPlants"/>
        </authorList>
    </citation>
    <scope>IDENTIFICATION</scope>
    <source>
        <strain evidence="3">cv. Bd21</strain>
    </source>
</reference>
<evidence type="ECO:0000313" key="2">
    <source>
        <dbReference type="EMBL" id="KQK03394.1"/>
    </source>
</evidence>
<protein>
    <submittedName>
        <fullName evidence="2 3">Uncharacterized protein</fullName>
    </submittedName>
</protein>
<feature type="region of interest" description="Disordered" evidence="1">
    <location>
        <begin position="40"/>
        <end position="66"/>
    </location>
</feature>
<reference evidence="2 3" key="1">
    <citation type="journal article" date="2010" name="Nature">
        <title>Genome sequencing and analysis of the model grass Brachypodium distachyon.</title>
        <authorList>
            <consortium name="International Brachypodium Initiative"/>
        </authorList>
    </citation>
    <scope>NUCLEOTIDE SEQUENCE [LARGE SCALE GENOMIC DNA]</scope>
    <source>
        <strain evidence="2 3">Bd21</strain>
    </source>
</reference>
<reference evidence="2" key="2">
    <citation type="submission" date="2017-06" db="EMBL/GenBank/DDBJ databases">
        <title>WGS assembly of Brachypodium distachyon.</title>
        <authorList>
            <consortium name="The International Brachypodium Initiative"/>
            <person name="Lucas S."/>
            <person name="Harmon-Smith M."/>
            <person name="Lail K."/>
            <person name="Tice H."/>
            <person name="Grimwood J."/>
            <person name="Bruce D."/>
            <person name="Barry K."/>
            <person name="Shu S."/>
            <person name="Lindquist E."/>
            <person name="Wang M."/>
            <person name="Pitluck S."/>
            <person name="Vogel J.P."/>
            <person name="Garvin D.F."/>
            <person name="Mockler T.C."/>
            <person name="Schmutz J."/>
            <person name="Rokhsar D."/>
            <person name="Bevan M.W."/>
        </authorList>
    </citation>
    <scope>NUCLEOTIDE SEQUENCE</scope>
    <source>
        <strain evidence="2">Bd21</strain>
    </source>
</reference>
<name>A0A0Q3QPK3_BRADI</name>
<dbReference type="EnsemblPlants" id="KQK03394">
    <property type="protein sequence ID" value="KQK03394"/>
    <property type="gene ID" value="BRADI_2g07583v3"/>
</dbReference>
<dbReference type="Gramene" id="KQK03394">
    <property type="protein sequence ID" value="KQK03394"/>
    <property type="gene ID" value="BRADI_2g07583v3"/>
</dbReference>
<dbReference type="AlphaFoldDB" id="A0A0Q3QPK3"/>
<gene>
    <name evidence="2" type="ORF">BRADI_2g07583v3</name>
</gene>
<dbReference type="Proteomes" id="UP000008810">
    <property type="component" value="Chromosome 2"/>
</dbReference>
<evidence type="ECO:0000256" key="1">
    <source>
        <dbReference type="SAM" id="MobiDB-lite"/>
    </source>
</evidence>
<proteinExistence type="predicted"/>
<dbReference type="InParanoid" id="A0A0Q3QPK3"/>
<keyword evidence="4" id="KW-1185">Reference proteome</keyword>